<name>A0A0F9G245_9ZZZZ</name>
<proteinExistence type="predicted"/>
<sequence length="108" mass="12955">MWYLWLSNVIQKGGHYMKRIKIKPRNVNMDTIRLDNGTFLYPGDSIATEPCPNWLRRRMEFNIRQNARRSNVVFPLRQKVAREMLEEHNIPFIRLTLKQLKAINESNN</sequence>
<gene>
    <name evidence="1" type="ORF">LCGC14_1964090</name>
</gene>
<reference evidence="1" key="1">
    <citation type="journal article" date="2015" name="Nature">
        <title>Complex archaea that bridge the gap between prokaryotes and eukaryotes.</title>
        <authorList>
            <person name="Spang A."/>
            <person name="Saw J.H."/>
            <person name="Jorgensen S.L."/>
            <person name="Zaremba-Niedzwiedzka K."/>
            <person name="Martijn J."/>
            <person name="Lind A.E."/>
            <person name="van Eijk R."/>
            <person name="Schleper C."/>
            <person name="Guy L."/>
            <person name="Ettema T.J."/>
        </authorList>
    </citation>
    <scope>NUCLEOTIDE SEQUENCE</scope>
</reference>
<accession>A0A0F9G245</accession>
<comment type="caution">
    <text evidence="1">The sequence shown here is derived from an EMBL/GenBank/DDBJ whole genome shotgun (WGS) entry which is preliminary data.</text>
</comment>
<protein>
    <submittedName>
        <fullName evidence="1">Uncharacterized protein</fullName>
    </submittedName>
</protein>
<evidence type="ECO:0000313" key="1">
    <source>
        <dbReference type="EMBL" id="KKL84506.1"/>
    </source>
</evidence>
<dbReference type="AlphaFoldDB" id="A0A0F9G245"/>
<dbReference type="EMBL" id="LAZR01021678">
    <property type="protein sequence ID" value="KKL84506.1"/>
    <property type="molecule type" value="Genomic_DNA"/>
</dbReference>
<organism evidence="1">
    <name type="scientific">marine sediment metagenome</name>
    <dbReference type="NCBI Taxonomy" id="412755"/>
    <lineage>
        <taxon>unclassified sequences</taxon>
        <taxon>metagenomes</taxon>
        <taxon>ecological metagenomes</taxon>
    </lineage>
</organism>